<dbReference type="GO" id="GO:0046872">
    <property type="term" value="F:metal ion binding"/>
    <property type="evidence" value="ECO:0007669"/>
    <property type="project" value="UniProtKB-KW"/>
</dbReference>
<dbReference type="CDD" id="cd07385">
    <property type="entry name" value="MPP_YkuE_C"/>
    <property type="match status" value="1"/>
</dbReference>
<dbReference type="EMBL" id="JACEFG010000002">
    <property type="protein sequence ID" value="MBA2174932.1"/>
    <property type="molecule type" value="Genomic_DNA"/>
</dbReference>
<sequence length="270" mass="30522">MVLMPLAVITIVLYIEDNVLTQTSHTIKTAELPEVFDGFRIVHLSDLHSKWFGEDQSRLVEQVNDQRPDLIVFTGDLIDRNRNNFKAGITLLDRLKQTAPVYYVTGNHEWDSGKAEDLIEQLSGRGIRVLQDDMDEIERMDDSITIIGLDDPDKRPGHATVRMDPLDRLVEEAKSKFTILLSHRPEHFDLYQQMPLDLVFSGHAHGGQFRLPLIGGFVAPGQGILPTYTEGSYEGNGTTLVVSRGLGNSIFPQRFFNRPEVVTVILKKDR</sequence>
<dbReference type="InterPro" id="IPR051158">
    <property type="entry name" value="Metallophosphoesterase_sf"/>
</dbReference>
<name>A0A838CS25_9BACI</name>
<dbReference type="Pfam" id="PF00149">
    <property type="entry name" value="Metallophos"/>
    <property type="match status" value="1"/>
</dbReference>
<gene>
    <name evidence="4" type="ORF">H0266_08515</name>
</gene>
<keyword evidence="1" id="KW-0479">Metal-binding</keyword>
<accession>A0A838CS25</accession>
<dbReference type="GO" id="GO:0016020">
    <property type="term" value="C:membrane"/>
    <property type="evidence" value="ECO:0007669"/>
    <property type="project" value="GOC"/>
</dbReference>
<evidence type="ECO:0000313" key="4">
    <source>
        <dbReference type="EMBL" id="MBA2174932.1"/>
    </source>
</evidence>
<reference evidence="4 5" key="1">
    <citation type="journal article" date="2004" name="Extremophiles">
        <title>Halobacillus locisalis sp. nov., a halophilic bacterium isolated from a marine solar saltern of the Yellow Sea in Korea.</title>
        <authorList>
            <person name="Yoon J.H."/>
            <person name="Kang K.H."/>
            <person name="Oh T.K."/>
            <person name="Park Y.H."/>
        </authorList>
    </citation>
    <scope>NUCLEOTIDE SEQUENCE [LARGE SCALE GENOMIC DNA]</scope>
    <source>
        <strain evidence="4 5">KCTC 3788</strain>
    </source>
</reference>
<dbReference type="AlphaFoldDB" id="A0A838CS25"/>
<proteinExistence type="predicted"/>
<dbReference type="PANTHER" id="PTHR31302">
    <property type="entry name" value="TRANSMEMBRANE PROTEIN WITH METALLOPHOSPHOESTERASE DOMAIN-RELATED"/>
    <property type="match status" value="1"/>
</dbReference>
<keyword evidence="2" id="KW-0378">Hydrolase</keyword>
<dbReference type="Proteomes" id="UP000571017">
    <property type="component" value="Unassembled WGS sequence"/>
</dbReference>
<organism evidence="4 5">
    <name type="scientific">Halobacillus locisalis</name>
    <dbReference type="NCBI Taxonomy" id="220753"/>
    <lineage>
        <taxon>Bacteria</taxon>
        <taxon>Bacillati</taxon>
        <taxon>Bacillota</taxon>
        <taxon>Bacilli</taxon>
        <taxon>Bacillales</taxon>
        <taxon>Bacillaceae</taxon>
        <taxon>Halobacillus</taxon>
    </lineage>
</organism>
<dbReference type="Gene3D" id="3.60.21.10">
    <property type="match status" value="1"/>
</dbReference>
<evidence type="ECO:0000259" key="3">
    <source>
        <dbReference type="Pfam" id="PF00149"/>
    </source>
</evidence>
<dbReference type="InterPro" id="IPR029052">
    <property type="entry name" value="Metallo-depent_PP-like"/>
</dbReference>
<feature type="domain" description="Calcineurin-like phosphoesterase" evidence="3">
    <location>
        <begin position="39"/>
        <end position="206"/>
    </location>
</feature>
<evidence type="ECO:0000256" key="2">
    <source>
        <dbReference type="ARBA" id="ARBA00022801"/>
    </source>
</evidence>
<evidence type="ECO:0000313" key="5">
    <source>
        <dbReference type="Proteomes" id="UP000571017"/>
    </source>
</evidence>
<evidence type="ECO:0000256" key="1">
    <source>
        <dbReference type="ARBA" id="ARBA00022723"/>
    </source>
</evidence>
<dbReference type="GO" id="GO:0008758">
    <property type="term" value="F:UDP-2,3-diacylglucosamine hydrolase activity"/>
    <property type="evidence" value="ECO:0007669"/>
    <property type="project" value="TreeGrafter"/>
</dbReference>
<keyword evidence="5" id="KW-1185">Reference proteome</keyword>
<dbReference type="InterPro" id="IPR004843">
    <property type="entry name" value="Calcineurin-like_PHP"/>
</dbReference>
<dbReference type="GO" id="GO:0009245">
    <property type="term" value="P:lipid A biosynthetic process"/>
    <property type="evidence" value="ECO:0007669"/>
    <property type="project" value="TreeGrafter"/>
</dbReference>
<dbReference type="SUPFAM" id="SSF56300">
    <property type="entry name" value="Metallo-dependent phosphatases"/>
    <property type="match status" value="1"/>
</dbReference>
<protein>
    <submittedName>
        <fullName evidence="4">Metallophosphoesterase</fullName>
    </submittedName>
</protein>
<dbReference type="PANTHER" id="PTHR31302:SF31">
    <property type="entry name" value="PHOSPHODIESTERASE YAEI"/>
    <property type="match status" value="1"/>
</dbReference>
<comment type="caution">
    <text evidence="4">The sequence shown here is derived from an EMBL/GenBank/DDBJ whole genome shotgun (WGS) entry which is preliminary data.</text>
</comment>